<dbReference type="Pfam" id="PF20466">
    <property type="entry name" value="MmeI_TRD"/>
    <property type="match status" value="1"/>
</dbReference>
<dbReference type="SUPFAM" id="SSF53335">
    <property type="entry name" value="S-adenosyl-L-methionine-dependent methyltransferases"/>
    <property type="match status" value="1"/>
</dbReference>
<dbReference type="GO" id="GO:0009007">
    <property type="term" value="F:site-specific DNA-methyltransferase (adenine-specific) activity"/>
    <property type="evidence" value="ECO:0007669"/>
    <property type="project" value="UniProtKB-EC"/>
</dbReference>
<dbReference type="AlphaFoldDB" id="A0A2W1K358"/>
<dbReference type="PANTHER" id="PTHR33841:SF1">
    <property type="entry name" value="DNA METHYLTRANSFERASE A"/>
    <property type="match status" value="1"/>
</dbReference>
<dbReference type="PANTHER" id="PTHR33841">
    <property type="entry name" value="DNA METHYLTRANSFERASE YEEA-RELATED"/>
    <property type="match status" value="1"/>
</dbReference>
<feature type="domain" description="MmeI-like target recognition" evidence="7">
    <location>
        <begin position="633"/>
        <end position="835"/>
    </location>
</feature>
<dbReference type="Pfam" id="PF20473">
    <property type="entry name" value="MmeI_Mtase"/>
    <property type="match status" value="1"/>
</dbReference>
<proteinExistence type="predicted"/>
<evidence type="ECO:0000256" key="4">
    <source>
        <dbReference type="ARBA" id="ARBA00047942"/>
    </source>
</evidence>
<feature type="domain" description="MmeI-like helicase spacer" evidence="6">
    <location>
        <begin position="171"/>
        <end position="253"/>
    </location>
</feature>
<sequence>MNAVEIEAAISDLAFQPFDAAEFPFAFLAAFGNKDTALKRLRTGNNNSSDVPGGVLQRNNIHIAVCVEGNVGQTLKALRASPATAKAKAKFILATDGLTLEAEELLSGETIACAYSDLPNHFGFLLPLAGISTIKEIKDNPIDVRATSKLNKLYVELLSENPDWASSERRHDMNHFMARLVFCFFAEDTDIFNDEGLFTRTVEQMSERDGANTHEVMETIFRAMNIKTDERVNARPRLPVWANQFPYVNGGLFSGSTEVPRFTHMARTYLLHAGGLNWKQINPDIFGSMIQAVADDEERGALGMHYTSVPNILKVLNPLFLDDLRAQLTEAGDNERKLLNLRKRMARIRVFDPACGSGNFLVIAYKQMRGIEAEINRRLGKTQLGSEIPLTNFRGIELRDFPAEIARLALIIAEFQCDVLYRGQKDALAEFLPLDAQNWIVCGNALRLDWLSVCPPTWTGVKLVANDLFSTPLDQTEMDFANEGGETYICGNPPYLGSTWQTDEQKADLQAIFAKRTKNWKSLDYVAGWFMKAADYGTKTNAAAAFVSTNSICQGSQVPILWPLIFGTGNQITFAHTSFKWANLANHNAGVTVVIVAIAKQNGKAKRLFSMSEDGATIEKQTDFINAYLVSGVDVIVSPISKSYDIRGLMEWGNKPTDGGNLLLSSDEREKLLRESPSADRFVKRFVGAQEFIQGEQRYCLWIEDEEREDAEAIPELKRRIEAVAKMRSDSKAAETRPAAAFPHRFRQIQSTAKVHTLVLGAISSENRDYLPCGLLPSNTIISNKCYAIYDAPLWNLALIASRLHWVWIGTVCVRLEMRFSYSNTLGWNTFPVPLLTEQNKADLTTCAENILLAREVHFPATIADLYDPNNMPENLRHAHERNDEVLERIYIGRRFKNDTERLERLFELYTKMTAAAAKAKPAAKATKGKAS</sequence>
<dbReference type="EMBL" id="QKQP01000002">
    <property type="protein sequence ID" value="PZD81256.1"/>
    <property type="molecule type" value="Genomic_DNA"/>
</dbReference>
<dbReference type="InterPro" id="IPR046819">
    <property type="entry name" value="MmeI_hel"/>
</dbReference>
<name>A0A2W1K358_ACIFR</name>
<evidence type="ECO:0000256" key="2">
    <source>
        <dbReference type="ARBA" id="ARBA00022603"/>
    </source>
</evidence>
<organism evidence="10 11">
    <name type="scientific">Acidithiobacillus ferrooxidans</name>
    <name type="common">Thiobacillus ferrooxidans</name>
    <dbReference type="NCBI Taxonomy" id="920"/>
    <lineage>
        <taxon>Bacteria</taxon>
        <taxon>Pseudomonadati</taxon>
        <taxon>Pseudomonadota</taxon>
        <taxon>Acidithiobacillia</taxon>
        <taxon>Acidithiobacillales</taxon>
        <taxon>Acidithiobacillaceae</taxon>
        <taxon>Acidithiobacillus</taxon>
    </lineage>
</organism>
<dbReference type="Proteomes" id="UP000248886">
    <property type="component" value="Unassembled WGS sequence"/>
</dbReference>
<dbReference type="InterPro" id="IPR046817">
    <property type="entry name" value="MmeI_N"/>
</dbReference>
<dbReference type="Pfam" id="PF20467">
    <property type="entry name" value="MmeI_C"/>
    <property type="match status" value="1"/>
</dbReference>
<dbReference type="EC" id="2.1.1.72" evidence="1"/>
<comment type="catalytic activity">
    <reaction evidence="4">
        <text>a 2'-deoxyadenosine in DNA + S-adenosyl-L-methionine = an N(6)-methyl-2'-deoxyadenosine in DNA + S-adenosyl-L-homocysteine + H(+)</text>
        <dbReference type="Rhea" id="RHEA:15197"/>
        <dbReference type="Rhea" id="RHEA-COMP:12418"/>
        <dbReference type="Rhea" id="RHEA-COMP:12419"/>
        <dbReference type="ChEBI" id="CHEBI:15378"/>
        <dbReference type="ChEBI" id="CHEBI:57856"/>
        <dbReference type="ChEBI" id="CHEBI:59789"/>
        <dbReference type="ChEBI" id="CHEBI:90615"/>
        <dbReference type="ChEBI" id="CHEBI:90616"/>
        <dbReference type="EC" id="2.1.1.72"/>
    </reaction>
</comment>
<dbReference type="InterPro" id="IPR029063">
    <property type="entry name" value="SAM-dependent_MTases_sf"/>
</dbReference>
<dbReference type="InterPro" id="IPR046820">
    <property type="entry name" value="MmeI_TRD"/>
</dbReference>
<dbReference type="InterPro" id="IPR046816">
    <property type="entry name" value="MmeI_Mtase"/>
</dbReference>
<dbReference type="GO" id="GO:0032259">
    <property type="term" value="P:methylation"/>
    <property type="evidence" value="ECO:0007669"/>
    <property type="project" value="UniProtKB-KW"/>
</dbReference>
<comment type="caution">
    <text evidence="10">The sequence shown here is derived from an EMBL/GenBank/DDBJ whole genome shotgun (WGS) entry which is preliminary data.</text>
</comment>
<dbReference type="Pfam" id="PF20464">
    <property type="entry name" value="MmeI_N"/>
    <property type="match status" value="1"/>
</dbReference>
<accession>A0A2W1K358</accession>
<feature type="domain" description="MmeI-like N-terminal" evidence="5">
    <location>
        <begin position="1"/>
        <end position="159"/>
    </location>
</feature>
<evidence type="ECO:0000259" key="7">
    <source>
        <dbReference type="Pfam" id="PF20466"/>
    </source>
</evidence>
<evidence type="ECO:0000256" key="3">
    <source>
        <dbReference type="ARBA" id="ARBA00022679"/>
    </source>
</evidence>
<evidence type="ECO:0000259" key="5">
    <source>
        <dbReference type="Pfam" id="PF20464"/>
    </source>
</evidence>
<dbReference type="RefSeq" id="WP_012536617.1">
    <property type="nucleotide sequence ID" value="NZ_AP025160.1"/>
</dbReference>
<feature type="domain" description="MmeI-like DNA-methyltransferase" evidence="9">
    <location>
        <begin position="329"/>
        <end position="609"/>
    </location>
</feature>
<dbReference type="OrthoDB" id="9782445at2"/>
<feature type="domain" description="MmeI-like C-terminal" evidence="8">
    <location>
        <begin position="839"/>
        <end position="915"/>
    </location>
</feature>
<dbReference type="Gene3D" id="3.40.50.150">
    <property type="entry name" value="Vaccinia Virus protein VP39"/>
    <property type="match status" value="1"/>
</dbReference>
<keyword evidence="3 10" id="KW-0808">Transferase</keyword>
<dbReference type="InterPro" id="IPR046818">
    <property type="entry name" value="MmeI_C"/>
</dbReference>
<evidence type="ECO:0000259" key="9">
    <source>
        <dbReference type="Pfam" id="PF20473"/>
    </source>
</evidence>
<dbReference type="Pfam" id="PF20465">
    <property type="entry name" value="MmeI_hel"/>
    <property type="match status" value="1"/>
</dbReference>
<evidence type="ECO:0000259" key="8">
    <source>
        <dbReference type="Pfam" id="PF20467"/>
    </source>
</evidence>
<evidence type="ECO:0000256" key="1">
    <source>
        <dbReference type="ARBA" id="ARBA00011900"/>
    </source>
</evidence>
<evidence type="ECO:0000313" key="10">
    <source>
        <dbReference type="EMBL" id="PZD81256.1"/>
    </source>
</evidence>
<evidence type="ECO:0000259" key="6">
    <source>
        <dbReference type="Pfam" id="PF20465"/>
    </source>
</evidence>
<dbReference type="InterPro" id="IPR050953">
    <property type="entry name" value="N4_N6_ade-DNA_methylase"/>
</dbReference>
<keyword evidence="2 10" id="KW-0489">Methyltransferase</keyword>
<reference evidence="10 11" key="1">
    <citation type="submission" date="2018-06" db="EMBL/GenBank/DDBJ databases">
        <title>Draft sequence of Acidithiobacillus ferrooxidans CCM 4253.</title>
        <authorList>
            <person name="Moya-Beltran A."/>
            <person name="Castro M."/>
            <person name="Covarrubias P.C."/>
            <person name="Issotta F."/>
            <person name="Janiczek O."/>
            <person name="Mandl M."/>
            <person name="Kucera J."/>
            <person name="Quatrini R."/>
        </authorList>
    </citation>
    <scope>NUCLEOTIDE SEQUENCE [LARGE SCALE GENOMIC DNA]</scope>
    <source>
        <strain evidence="10 11">CCM 4253</strain>
    </source>
</reference>
<evidence type="ECO:0000313" key="11">
    <source>
        <dbReference type="Proteomes" id="UP000248886"/>
    </source>
</evidence>
<protein>
    <recommendedName>
        <fullName evidence="1">site-specific DNA-methyltransferase (adenine-specific)</fullName>
        <ecNumber evidence="1">2.1.1.72</ecNumber>
    </recommendedName>
</protein>
<gene>
    <name evidence="10" type="ORF">DN052_08215</name>
</gene>